<dbReference type="Pfam" id="PF02133">
    <property type="entry name" value="Transp_cyt_pur"/>
    <property type="match status" value="1"/>
</dbReference>
<organism evidence="7 8">
    <name type="scientific">Saccharopolyspora flava</name>
    <dbReference type="NCBI Taxonomy" id="95161"/>
    <lineage>
        <taxon>Bacteria</taxon>
        <taxon>Bacillati</taxon>
        <taxon>Actinomycetota</taxon>
        <taxon>Actinomycetes</taxon>
        <taxon>Pseudonocardiales</taxon>
        <taxon>Pseudonocardiaceae</taxon>
        <taxon>Saccharopolyspora</taxon>
    </lineage>
</organism>
<feature type="transmembrane region" description="Helical" evidence="6">
    <location>
        <begin position="55"/>
        <end position="80"/>
    </location>
</feature>
<dbReference type="PANTHER" id="PTHR30569">
    <property type="entry name" value="CYTOSINE TRANSPORTER CODB"/>
    <property type="match status" value="1"/>
</dbReference>
<dbReference type="Proteomes" id="UP000198852">
    <property type="component" value="Unassembled WGS sequence"/>
</dbReference>
<reference evidence="8" key="1">
    <citation type="submission" date="2016-10" db="EMBL/GenBank/DDBJ databases">
        <authorList>
            <person name="Varghese N."/>
            <person name="Submissions S."/>
        </authorList>
    </citation>
    <scope>NUCLEOTIDE SEQUENCE [LARGE SCALE GENOMIC DNA]</scope>
    <source>
        <strain evidence="8">DSM 44771</strain>
    </source>
</reference>
<feature type="transmembrane region" description="Helical" evidence="6">
    <location>
        <begin position="237"/>
        <end position="263"/>
    </location>
</feature>
<sequence length="421" mass="42344">MTAATDTAPDDARTDQDFPLTRVPAARRKGVASVAVVIAGFGFFTPTMVTGGQVAGAFGLGPFLGLALAAAGVLAVYIAAMGLASARTGLTTVLLARLVLGRIGGKWASILLGGTQIGWYGITIGVLATLLGQAFGTQTRWPIVLIGGVVMAITAYKGFRGMELLSWIAVPLMTALCLWIAVAAVDHAGGWSALFAVDGTGGTSVGVALTLMIGTFISGGTQVGNWTRFAAGGWTGFSATAVTILLVQGAMFFFGGLGAIAYGQPDFAEVLMLIGSAAVAALLIVANLWTTNDNAAYAFGVAGSELFGKADKRPFVVGGVVIGVLLALTGIADALSAFLTALGVLVPPLGGAIIGTFLFRWKAHDPGTDLDSVPPVRLPGLVAYLAGTAVAIAGAALGIGIPALQGVAVALVLAAIPTKES</sequence>
<feature type="transmembrane region" description="Helical" evidence="6">
    <location>
        <begin position="342"/>
        <end position="361"/>
    </location>
</feature>
<feature type="transmembrane region" description="Helical" evidence="6">
    <location>
        <begin position="165"/>
        <end position="185"/>
    </location>
</feature>
<dbReference type="STRING" id="95161.SAMN05660874_03289"/>
<keyword evidence="3 6" id="KW-0812">Transmembrane</keyword>
<accession>A0A1I6SPG8</accession>
<dbReference type="GO" id="GO:0005886">
    <property type="term" value="C:plasma membrane"/>
    <property type="evidence" value="ECO:0007669"/>
    <property type="project" value="TreeGrafter"/>
</dbReference>
<keyword evidence="8" id="KW-1185">Reference proteome</keyword>
<dbReference type="PANTHER" id="PTHR30569:SF0">
    <property type="entry name" value="CYTOSINE PERMEASE"/>
    <property type="match status" value="1"/>
</dbReference>
<evidence type="ECO:0000256" key="5">
    <source>
        <dbReference type="ARBA" id="ARBA00023136"/>
    </source>
</evidence>
<keyword evidence="4 6" id="KW-1133">Transmembrane helix</keyword>
<feature type="transmembrane region" description="Helical" evidence="6">
    <location>
        <begin position="30"/>
        <end position="49"/>
    </location>
</feature>
<dbReference type="RefSeq" id="WP_093418575.1">
    <property type="nucleotide sequence ID" value="NZ_FOZX01000005.1"/>
</dbReference>
<dbReference type="InterPro" id="IPR030191">
    <property type="entry name" value="CodB"/>
</dbReference>
<feature type="transmembrane region" description="Helical" evidence="6">
    <location>
        <begin position="315"/>
        <end position="335"/>
    </location>
</feature>
<gene>
    <name evidence="7" type="ORF">SAMN05660874_03289</name>
</gene>
<feature type="transmembrane region" description="Helical" evidence="6">
    <location>
        <begin position="192"/>
        <end position="217"/>
    </location>
</feature>
<evidence type="ECO:0000256" key="2">
    <source>
        <dbReference type="ARBA" id="ARBA00008974"/>
    </source>
</evidence>
<dbReference type="OrthoDB" id="3169878at2"/>
<evidence type="ECO:0000256" key="1">
    <source>
        <dbReference type="ARBA" id="ARBA00004141"/>
    </source>
</evidence>
<feature type="transmembrane region" description="Helical" evidence="6">
    <location>
        <begin position="270"/>
        <end position="289"/>
    </location>
</feature>
<evidence type="ECO:0000313" key="8">
    <source>
        <dbReference type="Proteomes" id="UP000198852"/>
    </source>
</evidence>
<proteinExistence type="inferred from homology"/>
<feature type="transmembrane region" description="Helical" evidence="6">
    <location>
        <begin position="143"/>
        <end position="159"/>
    </location>
</feature>
<name>A0A1I6SPG8_9PSEU</name>
<dbReference type="InterPro" id="IPR001248">
    <property type="entry name" value="Pur-cyt_permease"/>
</dbReference>
<feature type="transmembrane region" description="Helical" evidence="6">
    <location>
        <begin position="117"/>
        <end position="136"/>
    </location>
</feature>
<dbReference type="EMBL" id="FOZX01000005">
    <property type="protein sequence ID" value="SFS78842.1"/>
    <property type="molecule type" value="Genomic_DNA"/>
</dbReference>
<dbReference type="GO" id="GO:0015209">
    <property type="term" value="F:cytosine transmembrane transporter activity"/>
    <property type="evidence" value="ECO:0007669"/>
    <property type="project" value="InterPro"/>
</dbReference>
<dbReference type="Gene3D" id="1.10.4160.10">
    <property type="entry name" value="Hydantoin permease"/>
    <property type="match status" value="1"/>
</dbReference>
<feature type="transmembrane region" description="Helical" evidence="6">
    <location>
        <begin position="381"/>
        <end position="414"/>
    </location>
</feature>
<comment type="subcellular location">
    <subcellularLocation>
        <location evidence="1">Membrane</location>
        <topology evidence="1">Multi-pass membrane protein</topology>
    </subcellularLocation>
</comment>
<evidence type="ECO:0000256" key="6">
    <source>
        <dbReference type="SAM" id="Phobius"/>
    </source>
</evidence>
<evidence type="ECO:0000256" key="3">
    <source>
        <dbReference type="ARBA" id="ARBA00022692"/>
    </source>
</evidence>
<evidence type="ECO:0000256" key="4">
    <source>
        <dbReference type="ARBA" id="ARBA00022989"/>
    </source>
</evidence>
<protein>
    <submittedName>
        <fullName evidence="7">Cytosine permease</fullName>
    </submittedName>
</protein>
<dbReference type="AlphaFoldDB" id="A0A1I6SPG8"/>
<evidence type="ECO:0000313" key="7">
    <source>
        <dbReference type="EMBL" id="SFS78842.1"/>
    </source>
</evidence>
<comment type="similarity">
    <text evidence="2">Belongs to the purine-cytosine permease (2.A.39) family.</text>
</comment>
<keyword evidence="5 6" id="KW-0472">Membrane</keyword>